<dbReference type="STRING" id="857290.HMPREF9156_01071"/>
<sequence>MNFRTLTSLMRSSREDRRINILAVIAFAVSMGVFLTVMGGFHAFLVRSQDAAQIFSDREIRSEADGYIFLASIASALIVAPLITLSAHATRLTLRRRDRRLSILRLIGATQSQTTLLTVAESASQALAGSLVGCLLYMAAIPLVRLLVFQGVPFTFSQLWVGIPLMLAAVAVITLICVLSALFSLHRVNVTPLGVSMRASGVKVTKRRAIIGAAFFLIVLIAFSIRLGKDAGILVMGLVGAAGLGISVGVLNLVGPWVIKVWAKICVRHPRSAASLIGLRRLLDDPKRAWRSTAGVGLAIFVCSITAAAASAAGTSSQQRPSQVIASHDVGLGGMLTLGFVALLAAVSAMVTQSAMVYDQSDQYISLALEGADRKILDKARRIETATPLLVITVISALMGLLLLSPAAAGMEVASFLPTYLGMVTACVLLIILGGTASHIASRQVARQMVRQDD</sequence>
<dbReference type="eggNOG" id="COG0577">
    <property type="taxonomic scope" value="Bacteria"/>
</dbReference>
<evidence type="ECO:0000256" key="3">
    <source>
        <dbReference type="ARBA" id="ARBA00022692"/>
    </source>
</evidence>
<evidence type="ECO:0000256" key="6">
    <source>
        <dbReference type="SAM" id="Phobius"/>
    </source>
</evidence>
<keyword evidence="4 6" id="KW-1133">Transmembrane helix</keyword>
<evidence type="ECO:0000256" key="5">
    <source>
        <dbReference type="ARBA" id="ARBA00023136"/>
    </source>
</evidence>
<feature type="transmembrane region" description="Helical" evidence="6">
    <location>
        <begin position="21"/>
        <end position="46"/>
    </location>
</feature>
<dbReference type="InterPro" id="IPR003838">
    <property type="entry name" value="ABC3_permease_C"/>
</dbReference>
<feature type="transmembrane region" description="Helical" evidence="6">
    <location>
        <begin position="160"/>
        <end position="188"/>
    </location>
</feature>
<evidence type="ECO:0000313" key="8">
    <source>
        <dbReference type="EMBL" id="EJD64576.1"/>
    </source>
</evidence>
<dbReference type="AlphaFoldDB" id="J0WZN9"/>
<proteinExistence type="predicted"/>
<evidence type="ECO:0000256" key="1">
    <source>
        <dbReference type="ARBA" id="ARBA00004651"/>
    </source>
</evidence>
<name>J0WZN9_9BIFI</name>
<organism evidence="8 9">
    <name type="scientific">Scardovia wiggsiae F0424</name>
    <dbReference type="NCBI Taxonomy" id="857290"/>
    <lineage>
        <taxon>Bacteria</taxon>
        <taxon>Bacillati</taxon>
        <taxon>Actinomycetota</taxon>
        <taxon>Actinomycetes</taxon>
        <taxon>Bifidobacteriales</taxon>
        <taxon>Bifidobacteriaceae</taxon>
        <taxon>Scardovia</taxon>
    </lineage>
</organism>
<feature type="transmembrane region" description="Helical" evidence="6">
    <location>
        <begin position="233"/>
        <end position="254"/>
    </location>
</feature>
<dbReference type="Pfam" id="PF02687">
    <property type="entry name" value="FtsX"/>
    <property type="match status" value="1"/>
</dbReference>
<feature type="transmembrane region" description="Helical" evidence="6">
    <location>
        <begin position="66"/>
        <end position="90"/>
    </location>
</feature>
<comment type="subcellular location">
    <subcellularLocation>
        <location evidence="1">Cell membrane</location>
        <topology evidence="1">Multi-pass membrane protein</topology>
    </subcellularLocation>
</comment>
<gene>
    <name evidence="8" type="ORF">HMPREF9156_01071</name>
</gene>
<feature type="transmembrane region" description="Helical" evidence="6">
    <location>
        <begin position="420"/>
        <end position="441"/>
    </location>
</feature>
<feature type="domain" description="ABC3 transporter permease C-terminal" evidence="7">
    <location>
        <begin position="85"/>
        <end position="185"/>
    </location>
</feature>
<dbReference type="RefSeq" id="WP_007148134.1">
    <property type="nucleotide sequence ID" value="NZ_AKCI01000001.1"/>
</dbReference>
<dbReference type="Proteomes" id="UP000006415">
    <property type="component" value="Unassembled WGS sequence"/>
</dbReference>
<evidence type="ECO:0000256" key="4">
    <source>
        <dbReference type="ARBA" id="ARBA00022989"/>
    </source>
</evidence>
<dbReference type="EMBL" id="AGZS01000006">
    <property type="protein sequence ID" value="EJD64576.1"/>
    <property type="molecule type" value="Genomic_DNA"/>
</dbReference>
<feature type="transmembrane region" description="Helical" evidence="6">
    <location>
        <begin position="209"/>
        <end position="227"/>
    </location>
</feature>
<accession>J0WZN9</accession>
<dbReference type="HOGENOM" id="CLU_019122_1_1_11"/>
<keyword evidence="5 6" id="KW-0472">Membrane</keyword>
<evidence type="ECO:0000256" key="2">
    <source>
        <dbReference type="ARBA" id="ARBA00022475"/>
    </source>
</evidence>
<evidence type="ECO:0000313" key="9">
    <source>
        <dbReference type="Proteomes" id="UP000006415"/>
    </source>
</evidence>
<feature type="transmembrane region" description="Helical" evidence="6">
    <location>
        <begin position="330"/>
        <end position="351"/>
    </location>
</feature>
<protein>
    <recommendedName>
        <fullName evidence="7">ABC3 transporter permease C-terminal domain-containing protein</fullName>
    </recommendedName>
</protein>
<feature type="transmembrane region" description="Helical" evidence="6">
    <location>
        <begin position="389"/>
        <end position="408"/>
    </location>
</feature>
<keyword evidence="3 6" id="KW-0812">Transmembrane</keyword>
<keyword evidence="2" id="KW-1003">Cell membrane</keyword>
<dbReference type="GO" id="GO:0005886">
    <property type="term" value="C:plasma membrane"/>
    <property type="evidence" value="ECO:0007669"/>
    <property type="project" value="UniProtKB-SubCell"/>
</dbReference>
<feature type="transmembrane region" description="Helical" evidence="6">
    <location>
        <begin position="289"/>
        <end position="310"/>
    </location>
</feature>
<comment type="caution">
    <text evidence="8">The sequence shown here is derived from an EMBL/GenBank/DDBJ whole genome shotgun (WGS) entry which is preliminary data.</text>
</comment>
<dbReference type="OrthoDB" id="5118998at2"/>
<reference evidence="8 9" key="1">
    <citation type="submission" date="2012-01" db="EMBL/GenBank/DDBJ databases">
        <title>The Genome Sequence of Scardovia wiggsiae F0424.</title>
        <authorList>
            <consortium name="The Broad Institute Genome Sequencing Platform"/>
            <person name="Earl A."/>
            <person name="Ward D."/>
            <person name="Feldgarden M."/>
            <person name="Gevers D."/>
            <person name="Izard J."/>
            <person name="Ganesan A."/>
            <person name="Baranova O.V."/>
            <person name="Blanton J.M."/>
            <person name="Tanner A.C."/>
            <person name="Mathney J."/>
            <person name="Dewhirst F.E."/>
            <person name="Young S.K."/>
            <person name="Zeng Q."/>
            <person name="Gargeya S."/>
            <person name="Fitzgerald M."/>
            <person name="Haas B."/>
            <person name="Abouelleil A."/>
            <person name="Alvarado L."/>
            <person name="Arachchi H.M."/>
            <person name="Berlin A."/>
            <person name="Chapman S.B."/>
            <person name="Gearin G."/>
            <person name="Goldberg J."/>
            <person name="Griggs A."/>
            <person name="Gujja S."/>
            <person name="Hansen M."/>
            <person name="Heiman D."/>
            <person name="Howarth C."/>
            <person name="Larimer J."/>
            <person name="Lui A."/>
            <person name="MacDonald P.J.P."/>
            <person name="McCowen C."/>
            <person name="Montmayeur A."/>
            <person name="Murphy C."/>
            <person name="Neiman D."/>
            <person name="Pearson M."/>
            <person name="Priest M."/>
            <person name="Roberts A."/>
            <person name="Saif S."/>
            <person name="Shea T."/>
            <person name="Sisk P."/>
            <person name="Stolte C."/>
            <person name="Sykes S."/>
            <person name="Wortman J."/>
            <person name="Nusbaum C."/>
            <person name="Birren B."/>
        </authorList>
    </citation>
    <scope>NUCLEOTIDE SEQUENCE [LARGE SCALE GENOMIC DNA]</scope>
    <source>
        <strain evidence="8 9">F0424</strain>
    </source>
</reference>
<feature type="transmembrane region" description="Helical" evidence="6">
    <location>
        <begin position="126"/>
        <end position="148"/>
    </location>
</feature>
<evidence type="ECO:0000259" key="7">
    <source>
        <dbReference type="Pfam" id="PF02687"/>
    </source>
</evidence>
<keyword evidence="9" id="KW-1185">Reference proteome</keyword>